<dbReference type="AlphaFoldDB" id="A0A6L9MJ57"/>
<protein>
    <recommendedName>
        <fullName evidence="2">DUF6456 domain-containing protein</fullName>
    </recommendedName>
</protein>
<feature type="region of interest" description="Disordered" evidence="1">
    <location>
        <begin position="51"/>
        <end position="76"/>
    </location>
</feature>
<evidence type="ECO:0000313" key="4">
    <source>
        <dbReference type="Proteomes" id="UP000476332"/>
    </source>
</evidence>
<accession>A0A6L9MJ57</accession>
<name>A0A6L9MJ57_9HYPH</name>
<dbReference type="InterPro" id="IPR045599">
    <property type="entry name" value="DUF6456"/>
</dbReference>
<feature type="region of interest" description="Disordered" evidence="1">
    <location>
        <begin position="1"/>
        <end position="26"/>
    </location>
</feature>
<comment type="caution">
    <text evidence="3">The sequence shown here is derived from an EMBL/GenBank/DDBJ whole genome shotgun (WGS) entry which is preliminary data.</text>
</comment>
<evidence type="ECO:0000259" key="2">
    <source>
        <dbReference type="Pfam" id="PF20057"/>
    </source>
</evidence>
<dbReference type="Pfam" id="PF20057">
    <property type="entry name" value="DUF6456"/>
    <property type="match status" value="1"/>
</dbReference>
<keyword evidence="4" id="KW-1185">Reference proteome</keyword>
<evidence type="ECO:0000313" key="3">
    <source>
        <dbReference type="EMBL" id="NDV87751.1"/>
    </source>
</evidence>
<dbReference type="Proteomes" id="UP000476332">
    <property type="component" value="Unassembled WGS sequence"/>
</dbReference>
<dbReference type="EMBL" id="JAAAMJ010000010">
    <property type="protein sequence ID" value="NDV87751.1"/>
    <property type="molecule type" value="Genomic_DNA"/>
</dbReference>
<proteinExistence type="predicted"/>
<dbReference type="RefSeq" id="WP_163044503.1">
    <property type="nucleotide sequence ID" value="NZ_JAAAMJ010000010.1"/>
</dbReference>
<sequence length="168" mass="18177">MTARAGFNPDESPLARLATRGGRAGGPFLDASEAIAGERLRADFTRGQLMPGITQRWDSQPRQARGSKGSRDLSDSAIDARKRVDAAIAAVGPELSGVLLDVCCFLKGLEIVERERQWPARSAKLLLKAGLGVLARHYGIKPERANDRPVIRRWGTADYRPTIGGGTE</sequence>
<feature type="domain" description="DUF6456" evidence="2">
    <location>
        <begin position="7"/>
        <end position="139"/>
    </location>
</feature>
<reference evidence="3 4" key="1">
    <citation type="submission" date="2020-01" db="EMBL/GenBank/DDBJ databases">
        <title>Genomes of bacteria type strains.</title>
        <authorList>
            <person name="Chen J."/>
            <person name="Zhu S."/>
            <person name="Chen J."/>
        </authorList>
    </citation>
    <scope>NUCLEOTIDE SEQUENCE [LARGE SCALE GENOMIC DNA]</scope>
    <source>
        <strain evidence="3 4">KCTC 52919</strain>
    </source>
</reference>
<evidence type="ECO:0000256" key="1">
    <source>
        <dbReference type="SAM" id="MobiDB-lite"/>
    </source>
</evidence>
<organism evidence="3 4">
    <name type="scientific">Aurantimonas aggregata</name>
    <dbReference type="NCBI Taxonomy" id="2047720"/>
    <lineage>
        <taxon>Bacteria</taxon>
        <taxon>Pseudomonadati</taxon>
        <taxon>Pseudomonadota</taxon>
        <taxon>Alphaproteobacteria</taxon>
        <taxon>Hyphomicrobiales</taxon>
        <taxon>Aurantimonadaceae</taxon>
        <taxon>Aurantimonas</taxon>
    </lineage>
</organism>
<gene>
    <name evidence="3" type="ORF">GTW51_13675</name>
</gene>